<evidence type="ECO:0000259" key="9">
    <source>
        <dbReference type="Pfam" id="PF00749"/>
    </source>
</evidence>
<dbReference type="InterPro" id="IPR014729">
    <property type="entry name" value="Rossmann-like_a/b/a_fold"/>
</dbReference>
<dbReference type="GO" id="GO:0016874">
    <property type="term" value="F:ligase activity"/>
    <property type="evidence" value="ECO:0007669"/>
    <property type="project" value="UniProtKB-KW"/>
</dbReference>
<dbReference type="EC" id="6.1.1.-" evidence="10"/>
<accession>A0ABW3JDU6</accession>
<dbReference type="NCBIfam" id="NF004315">
    <property type="entry name" value="PRK05710.1-4"/>
    <property type="match status" value="1"/>
</dbReference>
<evidence type="ECO:0000256" key="3">
    <source>
        <dbReference type="ARBA" id="ARBA00022741"/>
    </source>
</evidence>
<keyword evidence="6 7" id="KW-0030">Aminoacyl-tRNA synthetase</keyword>
<comment type="similarity">
    <text evidence="7">Belongs to the class-I aminoacyl-tRNA synthetase family.</text>
</comment>
<keyword evidence="2" id="KW-0479">Metal-binding</keyword>
<dbReference type="Proteomes" id="UP001597102">
    <property type="component" value="Unassembled WGS sequence"/>
</dbReference>
<protein>
    <submittedName>
        <fullName evidence="10">tRNA glutamyl-Q(34) synthetase GluQRS</fullName>
        <ecNumber evidence="10">6.1.1.-</ecNumber>
    </submittedName>
</protein>
<evidence type="ECO:0000256" key="7">
    <source>
        <dbReference type="RuleBase" id="RU363037"/>
    </source>
</evidence>
<evidence type="ECO:0000256" key="5">
    <source>
        <dbReference type="ARBA" id="ARBA00022840"/>
    </source>
</evidence>
<sequence>MASAAPSVVERFAPSPTGELHLGHAFSALTAWEAAQAAGGTFLLRMDDLDTGRCKPEFAQGIEDDLRFLGFFWPEPVLYQSTRAAEHGAVIDDLIAKGLVYPCVCTRAEIQAAAGAPQEGAPDGPPYPGTCRGQSGLPSDQPHALRLDMGKAIDFLGGNEAVRSLTFEEIGVGPNGERGTIPLDPDALIEQVGDVVLRRKDGAIAYHLAVVLDDGFQGITHVTRGQDLFPSTPIHRLLQALTGTPTPIYRHHRLIRDENGRRLAKRHRDLSLSVLRAGGATPADIRASAGL</sequence>
<dbReference type="PANTHER" id="PTHR43311:SF1">
    <property type="entry name" value="GLUTAMYL-Q TRNA(ASP) SYNTHETASE"/>
    <property type="match status" value="1"/>
</dbReference>
<keyword evidence="5 7" id="KW-0067">ATP-binding</keyword>
<keyword evidence="3 7" id="KW-0547">Nucleotide-binding</keyword>
<keyword evidence="4" id="KW-0862">Zinc</keyword>
<dbReference type="PROSITE" id="PS00178">
    <property type="entry name" value="AA_TRNA_LIGASE_I"/>
    <property type="match status" value="1"/>
</dbReference>
<dbReference type="Pfam" id="PF00749">
    <property type="entry name" value="tRNA-synt_1c"/>
    <property type="match status" value="1"/>
</dbReference>
<proteinExistence type="inferred from homology"/>
<evidence type="ECO:0000313" key="11">
    <source>
        <dbReference type="Proteomes" id="UP001597102"/>
    </source>
</evidence>
<organism evidence="10 11">
    <name type="scientific">Methyloligella solikamskensis</name>
    <dbReference type="NCBI Taxonomy" id="1177756"/>
    <lineage>
        <taxon>Bacteria</taxon>
        <taxon>Pseudomonadati</taxon>
        <taxon>Pseudomonadota</taxon>
        <taxon>Alphaproteobacteria</taxon>
        <taxon>Hyphomicrobiales</taxon>
        <taxon>Hyphomicrobiaceae</taxon>
        <taxon>Methyloligella</taxon>
    </lineage>
</organism>
<evidence type="ECO:0000256" key="6">
    <source>
        <dbReference type="ARBA" id="ARBA00023146"/>
    </source>
</evidence>
<keyword evidence="1 7" id="KW-0436">Ligase</keyword>
<evidence type="ECO:0000313" key="10">
    <source>
        <dbReference type="EMBL" id="MFD0987951.1"/>
    </source>
</evidence>
<evidence type="ECO:0000256" key="4">
    <source>
        <dbReference type="ARBA" id="ARBA00022833"/>
    </source>
</evidence>
<dbReference type="PANTHER" id="PTHR43311">
    <property type="entry name" value="GLUTAMATE--TRNA LIGASE"/>
    <property type="match status" value="1"/>
</dbReference>
<dbReference type="PRINTS" id="PR00987">
    <property type="entry name" value="TRNASYNTHGLU"/>
</dbReference>
<feature type="region of interest" description="Disordered" evidence="8">
    <location>
        <begin position="116"/>
        <end position="140"/>
    </location>
</feature>
<evidence type="ECO:0000256" key="2">
    <source>
        <dbReference type="ARBA" id="ARBA00022723"/>
    </source>
</evidence>
<name>A0ABW3JDU6_9HYPH</name>
<gene>
    <name evidence="10" type="primary">gluQRS</name>
    <name evidence="10" type="ORF">ACFQ2F_12665</name>
</gene>
<dbReference type="SUPFAM" id="SSF52374">
    <property type="entry name" value="Nucleotidylyl transferase"/>
    <property type="match status" value="1"/>
</dbReference>
<evidence type="ECO:0000256" key="1">
    <source>
        <dbReference type="ARBA" id="ARBA00022598"/>
    </source>
</evidence>
<dbReference type="RefSeq" id="WP_379090404.1">
    <property type="nucleotide sequence ID" value="NZ_JBHTJO010000001.1"/>
</dbReference>
<dbReference type="InterPro" id="IPR000924">
    <property type="entry name" value="Glu/Gln-tRNA-synth"/>
</dbReference>
<keyword evidence="11" id="KW-1185">Reference proteome</keyword>
<dbReference type="EMBL" id="JBHTJO010000001">
    <property type="protein sequence ID" value="MFD0987951.1"/>
    <property type="molecule type" value="Genomic_DNA"/>
</dbReference>
<comment type="caution">
    <text evidence="10">The sequence shown here is derived from an EMBL/GenBank/DDBJ whole genome shotgun (WGS) entry which is preliminary data.</text>
</comment>
<dbReference type="InterPro" id="IPR049940">
    <property type="entry name" value="GluQ/Sye"/>
</dbReference>
<feature type="domain" description="Glutamyl/glutaminyl-tRNA synthetase class Ib catalytic" evidence="9">
    <location>
        <begin position="8"/>
        <end position="273"/>
    </location>
</feature>
<dbReference type="Gene3D" id="3.40.50.620">
    <property type="entry name" value="HUPs"/>
    <property type="match status" value="1"/>
</dbReference>
<keyword evidence="7" id="KW-0648">Protein biosynthesis</keyword>
<dbReference type="InterPro" id="IPR020058">
    <property type="entry name" value="Glu/Gln-tRNA-synth_Ib_cat-dom"/>
</dbReference>
<dbReference type="InterPro" id="IPR001412">
    <property type="entry name" value="aa-tRNA-synth_I_CS"/>
</dbReference>
<reference evidence="11" key="1">
    <citation type="journal article" date="2019" name="Int. J. Syst. Evol. Microbiol.">
        <title>The Global Catalogue of Microorganisms (GCM) 10K type strain sequencing project: providing services to taxonomists for standard genome sequencing and annotation.</title>
        <authorList>
            <consortium name="The Broad Institute Genomics Platform"/>
            <consortium name="The Broad Institute Genome Sequencing Center for Infectious Disease"/>
            <person name="Wu L."/>
            <person name="Ma J."/>
        </authorList>
    </citation>
    <scope>NUCLEOTIDE SEQUENCE [LARGE SCALE GENOMIC DNA]</scope>
    <source>
        <strain evidence="11">CCUG 61697</strain>
    </source>
</reference>
<evidence type="ECO:0000256" key="8">
    <source>
        <dbReference type="SAM" id="MobiDB-lite"/>
    </source>
</evidence>